<evidence type="ECO:0000256" key="1">
    <source>
        <dbReference type="ARBA" id="ARBA00001938"/>
    </source>
</evidence>
<dbReference type="Gene3D" id="3.30.559.10">
    <property type="entry name" value="Chloramphenicol acetyltransferase-like domain"/>
    <property type="match status" value="1"/>
</dbReference>
<gene>
    <name evidence="6" type="ORF">GJ743_04770</name>
</gene>
<dbReference type="Pfam" id="PF00198">
    <property type="entry name" value="2-oxoacid_dh"/>
    <property type="match status" value="2"/>
</dbReference>
<comment type="caution">
    <text evidence="6">The sequence shown here is derived from an EMBL/GenBank/DDBJ whole genome shotgun (WGS) entry which is preliminary data.</text>
</comment>
<dbReference type="GO" id="GO:0016407">
    <property type="term" value="F:acetyltransferase activity"/>
    <property type="evidence" value="ECO:0007669"/>
    <property type="project" value="TreeGrafter"/>
</dbReference>
<dbReference type="OrthoDB" id="9805770at2"/>
<feature type="domain" description="2-oxoacid dehydrogenase acyltransferase catalytic" evidence="5">
    <location>
        <begin position="93"/>
        <end position="191"/>
    </location>
</feature>
<evidence type="ECO:0000259" key="5">
    <source>
        <dbReference type="Pfam" id="PF00198"/>
    </source>
</evidence>
<sequence>MGRVRDLGRPRRALAAVRRRVARDDALRRGVAHRGRPASLGARPLGGHSVSTAPAGGGEPEPPRGGARPAPGYTLRPIPRERRPVLDRLASAHRRHQVHALVELDVDEAAARLAAAEPHVSWTGFVVASLARAVAEHPDVNVRRAGGRVLAFDHVDIGATVERPSAGRAVLDVVTVRDADRSTPAEITDLLHAVKVGPGADHRPRGAMRAILALPGPLRRAAIRVAGTRPGVAASFGPAIGVTSIGMFSRSWGWAVPLAPLTVIVTVGGVAERAVVRDGRVVARRMLPLTLSFDHALVDGAPAARFTETLRRTIETASVLA</sequence>
<evidence type="ECO:0000256" key="4">
    <source>
        <dbReference type="SAM" id="MobiDB-lite"/>
    </source>
</evidence>
<dbReference type="AlphaFoldDB" id="A0A6I3MB00"/>
<evidence type="ECO:0000313" key="6">
    <source>
        <dbReference type="EMBL" id="MTH67683.1"/>
    </source>
</evidence>
<dbReference type="PANTHER" id="PTHR43178:SF5">
    <property type="entry name" value="LIPOAMIDE ACYLTRANSFERASE COMPONENT OF BRANCHED-CHAIN ALPHA-KETO ACID DEHYDROGENASE COMPLEX, MITOCHONDRIAL"/>
    <property type="match status" value="1"/>
</dbReference>
<dbReference type="InterPro" id="IPR001078">
    <property type="entry name" value="2-oxoacid_DH_actylTfrase"/>
</dbReference>
<dbReference type="InterPro" id="IPR023213">
    <property type="entry name" value="CAT-like_dom_sf"/>
</dbReference>
<reference evidence="6 7" key="1">
    <citation type="submission" date="2019-11" db="EMBL/GenBank/DDBJ databases">
        <title>Agromyces kandeliae sp. nov., isolated from mangrove soil.</title>
        <authorList>
            <person name="Wang R."/>
        </authorList>
    </citation>
    <scope>NUCLEOTIDE SEQUENCE [LARGE SCALE GENOMIC DNA]</scope>
    <source>
        <strain evidence="6 7">JCM 11433</strain>
    </source>
</reference>
<dbReference type="GO" id="GO:0031405">
    <property type="term" value="F:lipoic acid binding"/>
    <property type="evidence" value="ECO:0007669"/>
    <property type="project" value="TreeGrafter"/>
</dbReference>
<organism evidence="6 7">
    <name type="scientific">Agromyces bracchium</name>
    <dbReference type="NCBI Taxonomy" id="88376"/>
    <lineage>
        <taxon>Bacteria</taxon>
        <taxon>Bacillati</taxon>
        <taxon>Actinomycetota</taxon>
        <taxon>Actinomycetes</taxon>
        <taxon>Micrococcales</taxon>
        <taxon>Microbacteriaceae</taxon>
        <taxon>Agromyces</taxon>
    </lineage>
</organism>
<keyword evidence="3" id="KW-0012">Acyltransferase</keyword>
<feature type="region of interest" description="Disordered" evidence="4">
    <location>
        <begin position="1"/>
        <end position="77"/>
    </location>
</feature>
<evidence type="ECO:0000313" key="7">
    <source>
        <dbReference type="Proteomes" id="UP000433071"/>
    </source>
</evidence>
<dbReference type="SUPFAM" id="SSF52777">
    <property type="entry name" value="CoA-dependent acyltransferases"/>
    <property type="match status" value="1"/>
</dbReference>
<evidence type="ECO:0000256" key="2">
    <source>
        <dbReference type="ARBA" id="ARBA00022679"/>
    </source>
</evidence>
<proteinExistence type="predicted"/>
<dbReference type="EMBL" id="WMLB01000015">
    <property type="protein sequence ID" value="MTH67683.1"/>
    <property type="molecule type" value="Genomic_DNA"/>
</dbReference>
<dbReference type="Proteomes" id="UP000433071">
    <property type="component" value="Unassembled WGS sequence"/>
</dbReference>
<comment type="cofactor">
    <cofactor evidence="1">
        <name>(R)-lipoate</name>
        <dbReference type="ChEBI" id="CHEBI:83088"/>
    </cofactor>
</comment>
<dbReference type="GO" id="GO:0005737">
    <property type="term" value="C:cytoplasm"/>
    <property type="evidence" value="ECO:0007669"/>
    <property type="project" value="TreeGrafter"/>
</dbReference>
<keyword evidence="2" id="KW-0808">Transferase</keyword>
<name>A0A6I3MB00_9MICO</name>
<feature type="domain" description="2-oxoacid dehydrogenase acyltransferase catalytic" evidence="5">
    <location>
        <begin position="239"/>
        <end position="318"/>
    </location>
</feature>
<evidence type="ECO:0000256" key="3">
    <source>
        <dbReference type="ARBA" id="ARBA00023315"/>
    </source>
</evidence>
<accession>A0A6I3MB00</accession>
<dbReference type="InterPro" id="IPR050743">
    <property type="entry name" value="2-oxoacid_DH_E2_comp"/>
</dbReference>
<keyword evidence="7" id="KW-1185">Reference proteome</keyword>
<dbReference type="PANTHER" id="PTHR43178">
    <property type="entry name" value="DIHYDROLIPOAMIDE ACETYLTRANSFERASE COMPONENT OF PYRUVATE DEHYDROGENASE COMPLEX"/>
    <property type="match status" value="1"/>
</dbReference>
<protein>
    <recommendedName>
        <fullName evidence="5">2-oxoacid dehydrogenase acyltransferase catalytic domain-containing protein</fullName>
    </recommendedName>
</protein>